<accession>E3I2U2</accession>
<dbReference type="SUPFAM" id="SSF51261">
    <property type="entry name" value="Duplicated hybrid motif"/>
    <property type="match status" value="1"/>
</dbReference>
<dbReference type="HOGENOM" id="CLU_1053271_0_0_5"/>
<dbReference type="Gene3D" id="2.70.70.10">
    <property type="entry name" value="Glucose Permease (Domain IIA)"/>
    <property type="match status" value="1"/>
</dbReference>
<keyword evidence="4" id="KW-1185">Reference proteome</keyword>
<dbReference type="eggNOG" id="COG0739">
    <property type="taxonomic scope" value="Bacteria"/>
</dbReference>
<organism evidence="3 4">
    <name type="scientific">Rhodomicrobium vannielii (strain ATCC 17100 / DSM 162 / LMG 4299 / NCIMB 10020 / ATH 3.1.1)</name>
    <dbReference type="NCBI Taxonomy" id="648757"/>
    <lineage>
        <taxon>Bacteria</taxon>
        <taxon>Pseudomonadati</taxon>
        <taxon>Pseudomonadota</taxon>
        <taxon>Alphaproteobacteria</taxon>
        <taxon>Hyphomicrobiales</taxon>
        <taxon>Hyphomicrobiaceae</taxon>
        <taxon>Rhodomicrobium</taxon>
    </lineage>
</organism>
<dbReference type="Proteomes" id="UP000001399">
    <property type="component" value="Chromosome"/>
</dbReference>
<feature type="transmembrane region" description="Helical" evidence="1">
    <location>
        <begin position="21"/>
        <end position="41"/>
    </location>
</feature>
<keyword evidence="1" id="KW-0812">Transmembrane</keyword>
<evidence type="ECO:0000259" key="2">
    <source>
        <dbReference type="Pfam" id="PF01551"/>
    </source>
</evidence>
<dbReference type="EMBL" id="CP002292">
    <property type="protein sequence ID" value="ADP72537.1"/>
    <property type="molecule type" value="Genomic_DNA"/>
</dbReference>
<dbReference type="InterPro" id="IPR011055">
    <property type="entry name" value="Dup_hybrid_motif"/>
</dbReference>
<reference evidence="4" key="1">
    <citation type="journal article" date="2011" name="J. Bacteriol.">
        <title>Genome sequences of eight morphologically diverse alphaproteobacteria.</title>
        <authorList>
            <consortium name="US DOE Joint Genome Institute"/>
            <person name="Brown P.J."/>
            <person name="Kysela D.T."/>
            <person name="Buechlein A."/>
            <person name="Hemmerich C."/>
            <person name="Brun Y.V."/>
        </authorList>
    </citation>
    <scope>NUCLEOTIDE SEQUENCE [LARGE SCALE GENOMIC DNA]</scope>
    <source>
        <strain evidence="4">ATCC 17100 / ATH 3.1.1 / DSM 162 / LMG 4299</strain>
    </source>
</reference>
<keyword evidence="1" id="KW-0472">Membrane</keyword>
<dbReference type="Pfam" id="PF01551">
    <property type="entry name" value="Peptidase_M23"/>
    <property type="match status" value="1"/>
</dbReference>
<gene>
    <name evidence="3" type="ordered locus">Rvan_3352</name>
</gene>
<dbReference type="CDD" id="cd12797">
    <property type="entry name" value="M23_peptidase"/>
    <property type="match status" value="1"/>
</dbReference>
<name>E3I2U2_RHOVT</name>
<evidence type="ECO:0000313" key="4">
    <source>
        <dbReference type="Proteomes" id="UP000001399"/>
    </source>
</evidence>
<evidence type="ECO:0000256" key="1">
    <source>
        <dbReference type="SAM" id="Phobius"/>
    </source>
</evidence>
<evidence type="ECO:0000313" key="3">
    <source>
        <dbReference type="EMBL" id="ADP72537.1"/>
    </source>
</evidence>
<proteinExistence type="predicted"/>
<dbReference type="KEGG" id="rva:Rvan_3352"/>
<dbReference type="InterPro" id="IPR016047">
    <property type="entry name" value="M23ase_b-sheet_dom"/>
</dbReference>
<sequence length="264" mass="29516">MLNIGKANDQFRPSTPERLSICKATLFLLALVITPIMAATADTEEATIKGIGLKPTGLKPAYPGGFVCSQLTSLYASWIDVDGTRRSEAHSGVDGGKLGDTIHAPGPGRVVAAWKTNFGWGQEASLLILHSREDLNMSGGAPYYYSEFDHLRWNEVKRLQEGDRIERGQVIGRVTTPGSNRIYLPEVHWEIYEVDDPDEIEWVEKSNGLKYFLNKTAELIDPLYMLGRHRGIHADKRVEIAPFFDDADYSGFKGFTYILPCRPR</sequence>
<dbReference type="OrthoDB" id="7930614at2"/>
<keyword evidence="1" id="KW-1133">Transmembrane helix</keyword>
<dbReference type="AlphaFoldDB" id="E3I2U2"/>
<protein>
    <submittedName>
        <fullName evidence="3">Peptidase M23</fullName>
    </submittedName>
</protein>
<feature type="domain" description="M23ase beta-sheet core" evidence="2">
    <location>
        <begin position="89"/>
        <end position="194"/>
    </location>
</feature>